<feature type="non-terminal residue" evidence="2">
    <location>
        <position position="95"/>
    </location>
</feature>
<evidence type="ECO:0000313" key="3">
    <source>
        <dbReference type="Proteomes" id="UP001266305"/>
    </source>
</evidence>
<comment type="caution">
    <text evidence="2">The sequence shown here is derived from an EMBL/GenBank/DDBJ whole genome shotgun (WGS) entry which is preliminary data.</text>
</comment>
<feature type="region of interest" description="Disordered" evidence="1">
    <location>
        <begin position="1"/>
        <end position="36"/>
    </location>
</feature>
<accession>A0ABQ9VTH4</accession>
<evidence type="ECO:0000313" key="2">
    <source>
        <dbReference type="EMBL" id="KAK2112480.1"/>
    </source>
</evidence>
<dbReference type="Proteomes" id="UP001266305">
    <property type="component" value="Unassembled WGS sequence"/>
</dbReference>
<evidence type="ECO:0000256" key="1">
    <source>
        <dbReference type="SAM" id="MobiDB-lite"/>
    </source>
</evidence>
<reference evidence="2 3" key="1">
    <citation type="submission" date="2023-05" db="EMBL/GenBank/DDBJ databases">
        <title>B98-5 Cell Line De Novo Hybrid Assembly: An Optical Mapping Approach.</title>
        <authorList>
            <person name="Kananen K."/>
            <person name="Auerbach J.A."/>
            <person name="Kautto E."/>
            <person name="Blachly J.S."/>
        </authorList>
    </citation>
    <scope>NUCLEOTIDE SEQUENCE [LARGE SCALE GENOMIC DNA]</scope>
    <source>
        <strain evidence="2">B95-8</strain>
        <tissue evidence="2">Cell line</tissue>
    </source>
</reference>
<sequence length="95" mass="10417">GKLQARHLTSSPWPPRQGYTPLQGEAAGTPPHLLPTGALSKLQQETVQRTAVLLSGRLPFEGEDVEEKGAAEKETQNSAQKFTWIPGHLNIKKHK</sequence>
<feature type="region of interest" description="Disordered" evidence="1">
    <location>
        <begin position="66"/>
        <end position="95"/>
    </location>
</feature>
<name>A0ABQ9VTH4_SAGOE</name>
<gene>
    <name evidence="2" type="ORF">P7K49_012227</name>
</gene>
<proteinExistence type="predicted"/>
<organism evidence="2 3">
    <name type="scientific">Saguinus oedipus</name>
    <name type="common">Cotton-top tamarin</name>
    <name type="synonym">Oedipomidas oedipus</name>
    <dbReference type="NCBI Taxonomy" id="9490"/>
    <lineage>
        <taxon>Eukaryota</taxon>
        <taxon>Metazoa</taxon>
        <taxon>Chordata</taxon>
        <taxon>Craniata</taxon>
        <taxon>Vertebrata</taxon>
        <taxon>Euteleostomi</taxon>
        <taxon>Mammalia</taxon>
        <taxon>Eutheria</taxon>
        <taxon>Euarchontoglires</taxon>
        <taxon>Primates</taxon>
        <taxon>Haplorrhini</taxon>
        <taxon>Platyrrhini</taxon>
        <taxon>Cebidae</taxon>
        <taxon>Callitrichinae</taxon>
        <taxon>Saguinus</taxon>
    </lineage>
</organism>
<dbReference type="EMBL" id="JASSZA010000005">
    <property type="protein sequence ID" value="KAK2112480.1"/>
    <property type="molecule type" value="Genomic_DNA"/>
</dbReference>
<protein>
    <submittedName>
        <fullName evidence="2">Uncharacterized protein</fullName>
    </submittedName>
</protein>
<keyword evidence="3" id="KW-1185">Reference proteome</keyword>
<feature type="non-terminal residue" evidence="2">
    <location>
        <position position="1"/>
    </location>
</feature>